<dbReference type="EMBL" id="CH991569">
    <property type="protein sequence ID" value="EDQ86034.1"/>
    <property type="molecule type" value="Genomic_DNA"/>
</dbReference>
<proteinExistence type="predicted"/>
<feature type="chain" id="PRO_5002744813" evidence="5">
    <location>
        <begin position="26"/>
        <end position="430"/>
    </location>
</feature>
<dbReference type="RefSeq" id="XP_001749228.1">
    <property type="nucleotide sequence ID" value="XM_001749176.1"/>
</dbReference>
<evidence type="ECO:0000256" key="5">
    <source>
        <dbReference type="SAM" id="SignalP"/>
    </source>
</evidence>
<dbReference type="GeneID" id="5894410"/>
<organism evidence="6 7">
    <name type="scientific">Monosiga brevicollis</name>
    <name type="common">Choanoflagellate</name>
    <dbReference type="NCBI Taxonomy" id="81824"/>
    <lineage>
        <taxon>Eukaryota</taxon>
        <taxon>Choanoflagellata</taxon>
        <taxon>Craspedida</taxon>
        <taxon>Salpingoecidae</taxon>
        <taxon>Monosiga</taxon>
    </lineage>
</organism>
<keyword evidence="1 5" id="KW-0732">Signal</keyword>
<dbReference type="InParanoid" id="A9V8X3"/>
<protein>
    <submittedName>
        <fullName evidence="6">Uncharacterized protein</fullName>
    </submittedName>
</protein>
<evidence type="ECO:0000313" key="6">
    <source>
        <dbReference type="EMBL" id="EDQ86034.1"/>
    </source>
</evidence>
<dbReference type="PANTHER" id="PTHR36220">
    <property type="entry name" value="UNNAMED PRODUCT"/>
    <property type="match status" value="1"/>
</dbReference>
<keyword evidence="3" id="KW-0325">Glycoprotein</keyword>
<dbReference type="InterPro" id="IPR013519">
    <property type="entry name" value="Int_alpha_beta-p"/>
</dbReference>
<sequence length="430" mass="46387">MGCGWWEWRWAPLLLALMLAKPVQGESLPFQLYVDPAGHLQVGMPNNATTRHVMVQERDVVQELKDLQWQFQQLARRRATNDRLARRLNGGWILTSLEQVGTQGAPTPRAQYRFGISADMDGATLAVGSLADNDLGLEDGSITVYRRDPVTRQYNLHSTIEAPHFIPSLPSPVGVAVAVEGPRLAAGAWSHDFVTANEGAVYMFHLEEATDEYMYEQTIMAPVPQLGGRFGVDVDLHRNWLAVGAHSADEAGVASGAAYVFNGTTFFQKLTPANAQAGDQFGIAVALTDDYLAVGAFGRDDHGNNSGIVYLFRTNATGHFEEHAQLYSPFPMVNEQFGISLAFADNVLLVGAYSTAPKGAIKAGAVYTFFIDEMGLVHPGAPLRGPGGGIANDLFGSAVAATPFASTVVVGAMDHTVQLRDDAGGIFFFE</sequence>
<dbReference type="AlphaFoldDB" id="A9V8X3"/>
<evidence type="ECO:0000313" key="7">
    <source>
        <dbReference type="Proteomes" id="UP000001357"/>
    </source>
</evidence>
<evidence type="ECO:0000256" key="3">
    <source>
        <dbReference type="ARBA" id="ARBA00023180"/>
    </source>
</evidence>
<dbReference type="SMART" id="SM00191">
    <property type="entry name" value="Int_alpha"/>
    <property type="match status" value="3"/>
</dbReference>
<dbReference type="InterPro" id="IPR028994">
    <property type="entry name" value="Integrin_alpha_N"/>
</dbReference>
<keyword evidence="7" id="KW-1185">Reference proteome</keyword>
<name>A9V8X3_MONBE</name>
<evidence type="ECO:0000256" key="4">
    <source>
        <dbReference type="PROSITE-ProRule" id="PRU00803"/>
    </source>
</evidence>
<feature type="signal peptide" evidence="5">
    <location>
        <begin position="1"/>
        <end position="25"/>
    </location>
</feature>
<dbReference type="PROSITE" id="PS51470">
    <property type="entry name" value="FG_GAP"/>
    <property type="match status" value="1"/>
</dbReference>
<dbReference type="OMA" id="DYENGWE"/>
<dbReference type="SUPFAM" id="SSF75011">
    <property type="entry name" value="3-carboxy-cis,cis-mucoante lactonizing enzyme"/>
    <property type="match status" value="1"/>
</dbReference>
<accession>A9V8X3</accession>
<dbReference type="PANTHER" id="PTHR36220:SF1">
    <property type="entry name" value="GAMMA TUBULIN COMPLEX COMPONENT C-TERMINAL DOMAIN-CONTAINING PROTEIN"/>
    <property type="match status" value="1"/>
</dbReference>
<dbReference type="eggNOG" id="ENOG502TFR6">
    <property type="taxonomic scope" value="Eukaryota"/>
</dbReference>
<evidence type="ECO:0000256" key="1">
    <source>
        <dbReference type="ARBA" id="ARBA00022729"/>
    </source>
</evidence>
<gene>
    <name evidence="6" type="ORF">MONBRDRAFT_11330</name>
</gene>
<keyword evidence="2" id="KW-0677">Repeat</keyword>
<dbReference type="Pfam" id="PF14312">
    <property type="entry name" value="FG-GAP_2"/>
    <property type="match status" value="2"/>
</dbReference>
<dbReference type="InterPro" id="IPR013517">
    <property type="entry name" value="FG-GAP"/>
</dbReference>
<dbReference type="Proteomes" id="UP000001357">
    <property type="component" value="Unassembled WGS sequence"/>
</dbReference>
<dbReference type="KEGG" id="mbr:MONBRDRAFT_11330"/>
<reference evidence="6 7" key="1">
    <citation type="journal article" date="2008" name="Nature">
        <title>The genome of the choanoflagellate Monosiga brevicollis and the origin of metazoans.</title>
        <authorList>
            <consortium name="JGI Sequencing"/>
            <person name="King N."/>
            <person name="Westbrook M.J."/>
            <person name="Young S.L."/>
            <person name="Kuo A."/>
            <person name="Abedin M."/>
            <person name="Chapman J."/>
            <person name="Fairclough S."/>
            <person name="Hellsten U."/>
            <person name="Isogai Y."/>
            <person name="Letunic I."/>
            <person name="Marr M."/>
            <person name="Pincus D."/>
            <person name="Putnam N."/>
            <person name="Rokas A."/>
            <person name="Wright K.J."/>
            <person name="Zuzow R."/>
            <person name="Dirks W."/>
            <person name="Good M."/>
            <person name="Goodstein D."/>
            <person name="Lemons D."/>
            <person name="Li W."/>
            <person name="Lyons J.B."/>
            <person name="Morris A."/>
            <person name="Nichols S."/>
            <person name="Richter D.J."/>
            <person name="Salamov A."/>
            <person name="Bork P."/>
            <person name="Lim W.A."/>
            <person name="Manning G."/>
            <person name="Miller W.T."/>
            <person name="McGinnis W."/>
            <person name="Shapiro H."/>
            <person name="Tjian R."/>
            <person name="Grigoriev I.V."/>
            <person name="Rokhsar D."/>
        </authorList>
    </citation>
    <scope>NUCLEOTIDE SEQUENCE [LARGE SCALE GENOMIC DNA]</scope>
    <source>
        <strain evidence="7">MX1 / ATCC 50154</strain>
    </source>
</reference>
<feature type="repeat" description="FG-GAP" evidence="4">
    <location>
        <begin position="268"/>
        <end position="321"/>
    </location>
</feature>
<dbReference type="Gene3D" id="2.130.10.130">
    <property type="entry name" value="Integrin alpha, N-terminal"/>
    <property type="match status" value="2"/>
</dbReference>
<evidence type="ECO:0000256" key="2">
    <source>
        <dbReference type="ARBA" id="ARBA00022737"/>
    </source>
</evidence>